<gene>
    <name evidence="1" type="ORF">Terrestrivirus2_21</name>
</gene>
<evidence type="ECO:0000313" key="1">
    <source>
        <dbReference type="EMBL" id="AYV75513.1"/>
    </source>
</evidence>
<name>A0A3G4ZPI3_9VIRU</name>
<protein>
    <submittedName>
        <fullName evidence="1">Uncharacterized protein</fullName>
    </submittedName>
</protein>
<reference evidence="1" key="1">
    <citation type="submission" date="2018-10" db="EMBL/GenBank/DDBJ databases">
        <title>Hidden diversity of soil giant viruses.</title>
        <authorList>
            <person name="Schulz F."/>
            <person name="Alteio L."/>
            <person name="Goudeau D."/>
            <person name="Ryan E.M."/>
            <person name="Malmstrom R.R."/>
            <person name="Blanchard J."/>
            <person name="Woyke T."/>
        </authorList>
    </citation>
    <scope>NUCLEOTIDE SEQUENCE</scope>
    <source>
        <strain evidence="1">TEV1</strain>
    </source>
</reference>
<organism evidence="1">
    <name type="scientific">Terrestrivirus sp</name>
    <dbReference type="NCBI Taxonomy" id="2487775"/>
    <lineage>
        <taxon>Viruses</taxon>
        <taxon>Varidnaviria</taxon>
        <taxon>Bamfordvirae</taxon>
        <taxon>Nucleocytoviricota</taxon>
        <taxon>Megaviricetes</taxon>
        <taxon>Imitervirales</taxon>
        <taxon>Mimiviridae</taxon>
        <taxon>Klosneuvirinae</taxon>
    </lineage>
</organism>
<sequence>MILNNLFEFILAIDINFKNNIYTSNISKGIITQIINIFMSQRSQTVVIYLFISKKKTI</sequence>
<proteinExistence type="predicted"/>
<accession>A0A3G4ZPI3</accession>
<dbReference type="EMBL" id="MK071980">
    <property type="protein sequence ID" value="AYV75513.1"/>
    <property type="molecule type" value="Genomic_DNA"/>
</dbReference>